<keyword evidence="2" id="KW-0413">Isomerase</keyword>
<evidence type="ECO:0000256" key="1">
    <source>
        <dbReference type="ARBA" id="ARBA00005254"/>
    </source>
</evidence>
<dbReference type="RefSeq" id="WP_137481566.1">
    <property type="nucleotide sequence ID" value="NZ_SZZP01000018.1"/>
</dbReference>
<proteinExistence type="inferred from homology"/>
<dbReference type="Pfam" id="PF00378">
    <property type="entry name" value="ECH_1"/>
    <property type="match status" value="1"/>
</dbReference>
<sequence length="265" mass="28049">MVSDLVLIDIRAGYRVLTLNRPDRLNSFSADLHAALMAALIAAEQDKSCRALILTGAGRGFCAGQDLSDGVFTPGETPDLSAPIEKFYNPLVRKLRGIPMPVVCAVNGVAAGAGANLALACDIVIAARSAKFIQAFAKLGLVPDTGGTWLLPRLVGGARARALAMLAEPISAERAETWGMIWKVVEDPDLMAEAHALAASLATQPTDDLALIKQALDASETNTLDAQLDLERELQGRAGRSADYAEGVTAFLEKRAPRFVGRAKD</sequence>
<dbReference type="CDD" id="cd06558">
    <property type="entry name" value="crotonase-like"/>
    <property type="match status" value="1"/>
</dbReference>
<dbReference type="InterPro" id="IPR014748">
    <property type="entry name" value="Enoyl-CoA_hydra_C"/>
</dbReference>
<dbReference type="GO" id="GO:0016853">
    <property type="term" value="F:isomerase activity"/>
    <property type="evidence" value="ECO:0007669"/>
    <property type="project" value="UniProtKB-KW"/>
</dbReference>
<dbReference type="InterPro" id="IPR029045">
    <property type="entry name" value="ClpP/crotonase-like_dom_sf"/>
</dbReference>
<dbReference type="PANTHER" id="PTHR43459:SF1">
    <property type="entry name" value="EG:BACN32G11.4 PROTEIN"/>
    <property type="match status" value="1"/>
</dbReference>
<gene>
    <name evidence="2" type="ORF">FDV58_27135</name>
</gene>
<comment type="similarity">
    <text evidence="1">Belongs to the enoyl-CoA hydratase/isomerase family.</text>
</comment>
<protein>
    <submittedName>
        <fullName evidence="2">2-(1,2-epoxy-1,2-dihydrophenyl)acetyl-CoA isomerase</fullName>
        <ecNumber evidence="2">5.3.3.18</ecNumber>
    </submittedName>
</protein>
<reference evidence="2 3" key="1">
    <citation type="submission" date="2019-05" db="EMBL/GenBank/DDBJ databases">
        <title>Draft Genome of Bradyrhizobium elkanii strain SEMIA 938, Used in Commercial Inoculants for Lupinus spp. in Brazil.</title>
        <authorList>
            <person name="Hungria M."/>
            <person name="Delamuta J.R.M."/>
            <person name="Ribeiro R.A."/>
            <person name="Nogueira M.A."/>
        </authorList>
    </citation>
    <scope>NUCLEOTIDE SEQUENCE [LARGE SCALE GENOMIC DNA]</scope>
    <source>
        <strain evidence="2 3">Semia 938</strain>
    </source>
</reference>
<dbReference type="Gene3D" id="3.90.226.10">
    <property type="entry name" value="2-enoyl-CoA Hydratase, Chain A, domain 1"/>
    <property type="match status" value="1"/>
</dbReference>
<evidence type="ECO:0000313" key="3">
    <source>
        <dbReference type="Proteomes" id="UP000305095"/>
    </source>
</evidence>
<dbReference type="GO" id="GO:0010124">
    <property type="term" value="P:phenylacetate catabolic process"/>
    <property type="evidence" value="ECO:0007669"/>
    <property type="project" value="InterPro"/>
</dbReference>
<dbReference type="Gene3D" id="1.10.12.10">
    <property type="entry name" value="Lyase 2-enoyl-coa Hydratase, Chain A, domain 2"/>
    <property type="match status" value="1"/>
</dbReference>
<accession>A0A4U6RVE2</accession>
<dbReference type="PANTHER" id="PTHR43459">
    <property type="entry name" value="ENOYL-COA HYDRATASE"/>
    <property type="match status" value="1"/>
</dbReference>
<comment type="caution">
    <text evidence="2">The sequence shown here is derived from an EMBL/GenBank/DDBJ whole genome shotgun (WGS) entry which is preliminary data.</text>
</comment>
<dbReference type="InterPro" id="IPR011968">
    <property type="entry name" value="PaaB1"/>
</dbReference>
<evidence type="ECO:0000313" key="2">
    <source>
        <dbReference type="EMBL" id="TKV78228.1"/>
    </source>
</evidence>
<name>A0A4U6RVE2_BRAEL</name>
<dbReference type="AlphaFoldDB" id="A0A4U6RVE2"/>
<dbReference type="NCBIfam" id="TIGR02280">
    <property type="entry name" value="PaaB1"/>
    <property type="match status" value="1"/>
</dbReference>
<dbReference type="FunFam" id="3.90.226.10:FF:000071">
    <property type="entry name" value="Putative enoyl-CoA hydratase PaaB"/>
    <property type="match status" value="1"/>
</dbReference>
<dbReference type="EMBL" id="SZZP01000018">
    <property type="protein sequence ID" value="TKV78228.1"/>
    <property type="molecule type" value="Genomic_DNA"/>
</dbReference>
<dbReference type="InterPro" id="IPR001753">
    <property type="entry name" value="Enoyl-CoA_hydra/iso"/>
</dbReference>
<dbReference type="SUPFAM" id="SSF52096">
    <property type="entry name" value="ClpP/crotonase"/>
    <property type="match status" value="1"/>
</dbReference>
<dbReference type="EC" id="5.3.3.18" evidence="2"/>
<organism evidence="2 3">
    <name type="scientific">Bradyrhizobium elkanii</name>
    <dbReference type="NCBI Taxonomy" id="29448"/>
    <lineage>
        <taxon>Bacteria</taxon>
        <taxon>Pseudomonadati</taxon>
        <taxon>Pseudomonadota</taxon>
        <taxon>Alphaproteobacteria</taxon>
        <taxon>Hyphomicrobiales</taxon>
        <taxon>Nitrobacteraceae</taxon>
        <taxon>Bradyrhizobium</taxon>
    </lineage>
</organism>
<dbReference type="Proteomes" id="UP000305095">
    <property type="component" value="Unassembled WGS sequence"/>
</dbReference>